<dbReference type="AlphaFoldDB" id="A0A7S4V5Q7"/>
<evidence type="ECO:0000313" key="2">
    <source>
        <dbReference type="EMBL" id="CAE4578032.1"/>
    </source>
</evidence>
<organism evidence="2">
    <name type="scientific">Ditylum brightwellii</name>
    <dbReference type="NCBI Taxonomy" id="49249"/>
    <lineage>
        <taxon>Eukaryota</taxon>
        <taxon>Sar</taxon>
        <taxon>Stramenopiles</taxon>
        <taxon>Ochrophyta</taxon>
        <taxon>Bacillariophyta</taxon>
        <taxon>Mediophyceae</taxon>
        <taxon>Lithodesmiophycidae</taxon>
        <taxon>Lithodesmiales</taxon>
        <taxon>Lithodesmiaceae</taxon>
        <taxon>Ditylum</taxon>
    </lineage>
</organism>
<feature type="signal peptide" evidence="1">
    <location>
        <begin position="1"/>
        <end position="18"/>
    </location>
</feature>
<gene>
    <name evidence="2" type="ORF">DBRI00130_LOCUS167</name>
</gene>
<proteinExistence type="predicted"/>
<reference evidence="2" key="1">
    <citation type="submission" date="2021-01" db="EMBL/GenBank/DDBJ databases">
        <authorList>
            <person name="Corre E."/>
            <person name="Pelletier E."/>
            <person name="Niang G."/>
            <person name="Scheremetjew M."/>
            <person name="Finn R."/>
            <person name="Kale V."/>
            <person name="Holt S."/>
            <person name="Cochrane G."/>
            <person name="Meng A."/>
            <person name="Brown T."/>
            <person name="Cohen L."/>
        </authorList>
    </citation>
    <scope>NUCLEOTIDE SEQUENCE</scope>
    <source>
        <strain evidence="2">GSO104</strain>
    </source>
</reference>
<protein>
    <submittedName>
        <fullName evidence="2">Uncharacterized protein</fullName>
    </submittedName>
</protein>
<keyword evidence="1" id="KW-0732">Signal</keyword>
<evidence type="ECO:0000256" key="1">
    <source>
        <dbReference type="SAM" id="SignalP"/>
    </source>
</evidence>
<sequence length="391" mass="43994">MRMLGLLLIAASASVSLGQHHESNAARLMYNDFTLEDREIRIASKAQTDLYDPIYSVLGDEETQKLLQEYTERGSLYEADGETIIEANRLKSKGTQTIDPRTPPGFANPFYKKMKDEDLELTTSQVVLDAIDGTTAEEWSSGFILLKSKGYIQQWPLERFDEFQTLYDASPNKIIRRVCESCLDSHKEIFYKRITPLPEGFTEILLNNWVSAGNTLNTDFTLHSTYQDAVDGTNGWTYCNYDTPNQGFPGECGPTGQTPDQWNYFNTLMSGQLDVAIFIEDANAEAADFYLSPVDIAIDEELANDPALAYKRGVCAHNPFRDRRRACFKACREVTSITAVHLCLNLKAESLRFKMHAWGEEQEQEEGTGKGLIMKATHALGQDIPISRGAY</sequence>
<feature type="chain" id="PRO_5031242561" evidence="1">
    <location>
        <begin position="19"/>
        <end position="391"/>
    </location>
</feature>
<dbReference type="EMBL" id="HBNS01000203">
    <property type="protein sequence ID" value="CAE4578032.1"/>
    <property type="molecule type" value="Transcribed_RNA"/>
</dbReference>
<accession>A0A7S4V5Q7</accession>
<name>A0A7S4V5Q7_9STRA</name>